<proteinExistence type="predicted"/>
<sequence>MPVKPKKAPKGPIISDDYMCLPSGPIACKKSTCYYTNLF</sequence>
<reference evidence="1" key="1">
    <citation type="journal article" date="2020" name="Nature">
        <title>Giant virus diversity and host interactions through global metagenomics.</title>
        <authorList>
            <person name="Schulz F."/>
            <person name="Roux S."/>
            <person name="Paez-Espino D."/>
            <person name="Jungbluth S."/>
            <person name="Walsh D.A."/>
            <person name="Denef V.J."/>
            <person name="McMahon K.D."/>
            <person name="Konstantinidis K.T."/>
            <person name="Eloe-Fadrosh E.A."/>
            <person name="Kyrpides N.C."/>
            <person name="Woyke T."/>
        </authorList>
    </citation>
    <scope>NUCLEOTIDE SEQUENCE</scope>
    <source>
        <strain evidence="1">GVMAG-M-3300027769-26</strain>
    </source>
</reference>
<dbReference type="EMBL" id="MN740461">
    <property type="protein sequence ID" value="QHU27735.1"/>
    <property type="molecule type" value="Genomic_DNA"/>
</dbReference>
<name>A0A6C0LCE9_9ZZZZ</name>
<dbReference type="AlphaFoldDB" id="A0A6C0LCE9"/>
<organism evidence="1">
    <name type="scientific">viral metagenome</name>
    <dbReference type="NCBI Taxonomy" id="1070528"/>
    <lineage>
        <taxon>unclassified sequences</taxon>
        <taxon>metagenomes</taxon>
        <taxon>organismal metagenomes</taxon>
    </lineage>
</organism>
<accession>A0A6C0LCE9</accession>
<evidence type="ECO:0000313" key="1">
    <source>
        <dbReference type="EMBL" id="QHU27735.1"/>
    </source>
</evidence>
<protein>
    <submittedName>
        <fullName evidence="1">Uncharacterized protein</fullName>
    </submittedName>
</protein>